<evidence type="ECO:0000256" key="2">
    <source>
        <dbReference type="ARBA" id="ARBA00023186"/>
    </source>
</evidence>
<dbReference type="GO" id="GO:0051082">
    <property type="term" value="F:unfolded protein binding"/>
    <property type="evidence" value="ECO:0007669"/>
    <property type="project" value="InterPro"/>
</dbReference>
<dbReference type="GO" id="GO:0044183">
    <property type="term" value="F:protein folding chaperone"/>
    <property type="evidence" value="ECO:0007669"/>
    <property type="project" value="TreeGrafter"/>
</dbReference>
<keyword evidence="4" id="KW-1185">Reference proteome</keyword>
<keyword evidence="2" id="KW-0143">Chaperone</keyword>
<comment type="similarity">
    <text evidence="1">Belongs to the prefoldin subunit beta family.</text>
</comment>
<dbReference type="Gene3D" id="1.10.287.370">
    <property type="match status" value="1"/>
</dbReference>
<organism evidence="3 4">
    <name type="scientific">Wickerhamiella sorbophila</name>
    <dbReference type="NCBI Taxonomy" id="45607"/>
    <lineage>
        <taxon>Eukaryota</taxon>
        <taxon>Fungi</taxon>
        <taxon>Dikarya</taxon>
        <taxon>Ascomycota</taxon>
        <taxon>Saccharomycotina</taxon>
        <taxon>Dipodascomycetes</taxon>
        <taxon>Dipodascales</taxon>
        <taxon>Trichomonascaceae</taxon>
        <taxon>Wickerhamiella</taxon>
    </lineage>
</organism>
<dbReference type="Pfam" id="PF01920">
    <property type="entry name" value="Prefoldin_2"/>
    <property type="match status" value="1"/>
</dbReference>
<dbReference type="PANTHER" id="PTHR20903:SF0">
    <property type="entry name" value="PREFOLDIN SUBUNIT 1"/>
    <property type="match status" value="1"/>
</dbReference>
<comment type="caution">
    <text evidence="3">The sequence shown here is derived from an EMBL/GenBank/DDBJ whole genome shotgun (WGS) entry which is preliminary data.</text>
</comment>
<dbReference type="PANTHER" id="PTHR20903">
    <property type="entry name" value="PREFOLDIN SUBUNIT 1-RELATED"/>
    <property type="match status" value="1"/>
</dbReference>
<name>A0A2T0FJW7_9ASCO</name>
<dbReference type="OrthoDB" id="2015447at2759"/>
<gene>
    <name evidence="3" type="ORF">B9G98_02902</name>
</gene>
<dbReference type="GO" id="GO:0016272">
    <property type="term" value="C:prefoldin complex"/>
    <property type="evidence" value="ECO:0007669"/>
    <property type="project" value="InterPro"/>
</dbReference>
<protein>
    <submittedName>
        <fullName evidence="3">Putative prefoldin subunit 1</fullName>
    </submittedName>
</protein>
<dbReference type="SUPFAM" id="SSF46579">
    <property type="entry name" value="Prefoldin"/>
    <property type="match status" value="1"/>
</dbReference>
<dbReference type="STRING" id="45607.A0A2T0FJW7"/>
<accession>A0A2T0FJW7</accession>
<dbReference type="InterPro" id="IPR002777">
    <property type="entry name" value="PFD_beta-like"/>
</dbReference>
<dbReference type="RefSeq" id="XP_024665227.1">
    <property type="nucleotide sequence ID" value="XM_024809459.1"/>
</dbReference>
<dbReference type="GeneID" id="36516650"/>
<dbReference type="EMBL" id="NDIQ01000021">
    <property type="protein sequence ID" value="PRT55282.1"/>
    <property type="molecule type" value="Genomic_DNA"/>
</dbReference>
<dbReference type="GO" id="GO:0005737">
    <property type="term" value="C:cytoplasm"/>
    <property type="evidence" value="ECO:0007669"/>
    <property type="project" value="TreeGrafter"/>
</dbReference>
<evidence type="ECO:0000256" key="1">
    <source>
        <dbReference type="ARBA" id="ARBA00008045"/>
    </source>
</evidence>
<proteinExistence type="inferred from homology"/>
<evidence type="ECO:0000313" key="4">
    <source>
        <dbReference type="Proteomes" id="UP000238350"/>
    </source>
</evidence>
<sequence length="107" mass="11767">MDTQELQQKALTAHSELQSVKAQINALQRSIQLGKVTKQEVEGIGGNGRVWQGVGKMFMSTKSTDYTNSLDSESSDAQEKIEALKKKEAYFETTLENLTKALANVSS</sequence>
<evidence type="ECO:0000313" key="3">
    <source>
        <dbReference type="EMBL" id="PRT55282.1"/>
    </source>
</evidence>
<dbReference type="InterPro" id="IPR009053">
    <property type="entry name" value="Prefoldin"/>
</dbReference>
<reference evidence="3 4" key="1">
    <citation type="submission" date="2017-04" db="EMBL/GenBank/DDBJ databases">
        <title>Genome sequencing of [Candida] sorbophila.</title>
        <authorList>
            <person name="Ahn J.O."/>
        </authorList>
    </citation>
    <scope>NUCLEOTIDE SEQUENCE [LARGE SCALE GENOMIC DNA]</scope>
    <source>
        <strain evidence="3 4">DS02</strain>
    </source>
</reference>
<dbReference type="Proteomes" id="UP000238350">
    <property type="component" value="Unassembled WGS sequence"/>
</dbReference>
<dbReference type="AlphaFoldDB" id="A0A2T0FJW7"/>